<reference evidence="2 3" key="1">
    <citation type="submission" date="2014-03" db="EMBL/GenBank/DDBJ databases">
        <title>The draft genome sequence of Thioclava dalianensis DLFJ1-1.</title>
        <authorList>
            <person name="Lai Q."/>
            <person name="Shao Z."/>
        </authorList>
    </citation>
    <scope>NUCLEOTIDE SEQUENCE [LARGE SCALE GENOMIC DNA]</scope>
    <source>
        <strain evidence="2 3">DLFJ1-1</strain>
    </source>
</reference>
<feature type="domain" description="Phasin" evidence="1">
    <location>
        <begin position="20"/>
        <end position="95"/>
    </location>
</feature>
<dbReference type="AlphaFoldDB" id="A0A074U0X3"/>
<evidence type="ECO:0000313" key="3">
    <source>
        <dbReference type="Proteomes" id="UP000027725"/>
    </source>
</evidence>
<comment type="caution">
    <text evidence="2">The sequence shown here is derived from an EMBL/GenBank/DDBJ whole genome shotgun (WGS) entry which is preliminary data.</text>
</comment>
<organism evidence="2 3">
    <name type="scientific">Thioclava dalianensis</name>
    <dbReference type="NCBI Taxonomy" id="1185766"/>
    <lineage>
        <taxon>Bacteria</taxon>
        <taxon>Pseudomonadati</taxon>
        <taxon>Pseudomonadota</taxon>
        <taxon>Alphaproteobacteria</taxon>
        <taxon>Rhodobacterales</taxon>
        <taxon>Paracoccaceae</taxon>
        <taxon>Thioclava</taxon>
    </lineage>
</organism>
<gene>
    <name evidence="2" type="ORF">DL1_12645</name>
</gene>
<name>A0A074U0X3_9RHOB</name>
<dbReference type="InterPro" id="IPR018968">
    <property type="entry name" value="Phasin"/>
</dbReference>
<accession>A0A074U0X3</accession>
<dbReference type="Pfam" id="PF09361">
    <property type="entry name" value="Phasin_2"/>
    <property type="match status" value="1"/>
</dbReference>
<keyword evidence="3" id="KW-1185">Reference proteome</keyword>
<dbReference type="EMBL" id="JHEH01000038">
    <property type="protein sequence ID" value="KEP68297.1"/>
    <property type="molecule type" value="Genomic_DNA"/>
</dbReference>
<dbReference type="Proteomes" id="UP000027725">
    <property type="component" value="Unassembled WGS sequence"/>
</dbReference>
<dbReference type="STRING" id="1185766.SAMN05216224_10618"/>
<proteinExistence type="predicted"/>
<evidence type="ECO:0000259" key="1">
    <source>
        <dbReference type="Pfam" id="PF09361"/>
    </source>
</evidence>
<evidence type="ECO:0000313" key="2">
    <source>
        <dbReference type="EMBL" id="KEP68297.1"/>
    </source>
</evidence>
<protein>
    <recommendedName>
        <fullName evidence="1">Phasin domain-containing protein</fullName>
    </recommendedName>
</protein>
<sequence length="109" mass="12162">MPVLDGAGLSSMLAPQLQMAEALIARNIETLDFLRARFERDQEMLARLSEERDPMQSMNLWSAFWQRTMSDYSSEMTKLATSASALAETAVRTATQEGEAMARQASGKR</sequence>
<dbReference type="eggNOG" id="ENOG50301WB">
    <property type="taxonomic scope" value="Bacteria"/>
</dbReference>